<feature type="domain" description="GH18" evidence="2">
    <location>
        <begin position="35"/>
        <end position="168"/>
    </location>
</feature>
<dbReference type="GO" id="GO:0005576">
    <property type="term" value="C:extracellular region"/>
    <property type="evidence" value="ECO:0007669"/>
    <property type="project" value="TreeGrafter"/>
</dbReference>
<dbReference type="OMA" id="QCALITM"/>
<dbReference type="InterPro" id="IPR050314">
    <property type="entry name" value="Glycosyl_Hydrlase_18"/>
</dbReference>
<feature type="chain" id="PRO_5029795138" description="GH18 domain-containing protein" evidence="1">
    <location>
        <begin position="26"/>
        <end position="168"/>
    </location>
</feature>
<organism evidence="3 4">
    <name type="scientific">Quercus lobata</name>
    <name type="common">Valley oak</name>
    <dbReference type="NCBI Taxonomy" id="97700"/>
    <lineage>
        <taxon>Eukaryota</taxon>
        <taxon>Viridiplantae</taxon>
        <taxon>Streptophyta</taxon>
        <taxon>Embryophyta</taxon>
        <taxon>Tracheophyta</taxon>
        <taxon>Spermatophyta</taxon>
        <taxon>Magnoliopsida</taxon>
        <taxon>eudicotyledons</taxon>
        <taxon>Gunneridae</taxon>
        <taxon>Pentapetalae</taxon>
        <taxon>rosids</taxon>
        <taxon>fabids</taxon>
        <taxon>Fagales</taxon>
        <taxon>Fagaceae</taxon>
        <taxon>Quercus</taxon>
    </lineage>
</organism>
<dbReference type="AlphaFoldDB" id="A0A7N2KU76"/>
<evidence type="ECO:0000259" key="2">
    <source>
        <dbReference type="PROSITE" id="PS51910"/>
    </source>
</evidence>
<name>A0A7N2KU76_QUELO</name>
<reference evidence="4" key="1">
    <citation type="journal article" date="2016" name="G3 (Bethesda)">
        <title>First Draft Assembly and Annotation of the Genome of a California Endemic Oak Quercus lobata Nee (Fagaceae).</title>
        <authorList>
            <person name="Sork V.L."/>
            <person name="Fitz-Gibbon S.T."/>
            <person name="Puiu D."/>
            <person name="Crepeau M."/>
            <person name="Gugger P.F."/>
            <person name="Sherman R."/>
            <person name="Stevens K."/>
            <person name="Langley C.H."/>
            <person name="Pellegrini M."/>
            <person name="Salzberg S.L."/>
        </authorList>
    </citation>
    <scope>NUCLEOTIDE SEQUENCE [LARGE SCALE GENOMIC DNA]</scope>
    <source>
        <strain evidence="4">cv. SW786</strain>
    </source>
</reference>
<dbReference type="InterPro" id="IPR001223">
    <property type="entry name" value="Glyco_hydro18_cat"/>
</dbReference>
<accession>A0A7N2KU76</accession>
<reference evidence="3" key="2">
    <citation type="submission" date="2021-01" db="UniProtKB">
        <authorList>
            <consortium name="EnsemblPlants"/>
        </authorList>
    </citation>
    <scope>IDENTIFICATION</scope>
</reference>
<dbReference type="PANTHER" id="PTHR11177:SF317">
    <property type="entry name" value="CHITINASE 12-RELATED"/>
    <property type="match status" value="1"/>
</dbReference>
<feature type="signal peptide" evidence="1">
    <location>
        <begin position="1"/>
        <end position="25"/>
    </location>
</feature>
<keyword evidence="1" id="KW-0732">Signal</keyword>
<sequence>MPLPSLKIMSLTVLIIISSMKNCMSISPAMPSSRGIKAAYWSSDDEFPASLINTSFFTHIYYAFLLPKPSTYKLHITFLDRIKIKEFMIAPCFKNSHVKTLIVIGRGNNDSIVFSKNDWEFPANKVDMSSLALLFKEWQKALVNEAKSSGKSHLLITFAVYYASKFMD</sequence>
<evidence type="ECO:0000313" key="3">
    <source>
        <dbReference type="EnsemblPlants" id="QL02p019797:mrna"/>
    </source>
</evidence>
<keyword evidence="4" id="KW-1185">Reference proteome</keyword>
<dbReference type="Gene3D" id="3.20.20.80">
    <property type="entry name" value="Glycosidases"/>
    <property type="match status" value="2"/>
</dbReference>
<dbReference type="EnsemblPlants" id="QL02p019797:mrna">
    <property type="protein sequence ID" value="QL02p019797:mrna"/>
    <property type="gene ID" value="QL02p019797"/>
</dbReference>
<dbReference type="GO" id="GO:0006032">
    <property type="term" value="P:chitin catabolic process"/>
    <property type="evidence" value="ECO:0007669"/>
    <property type="project" value="TreeGrafter"/>
</dbReference>
<evidence type="ECO:0000313" key="4">
    <source>
        <dbReference type="Proteomes" id="UP000594261"/>
    </source>
</evidence>
<dbReference type="InParanoid" id="A0A7N2KU76"/>
<dbReference type="SUPFAM" id="SSF51445">
    <property type="entry name" value="(Trans)glycosidases"/>
    <property type="match status" value="1"/>
</dbReference>
<protein>
    <recommendedName>
        <fullName evidence="2">GH18 domain-containing protein</fullName>
    </recommendedName>
</protein>
<dbReference type="GO" id="GO:0008061">
    <property type="term" value="F:chitin binding"/>
    <property type="evidence" value="ECO:0007669"/>
    <property type="project" value="TreeGrafter"/>
</dbReference>
<dbReference type="GO" id="GO:0005975">
    <property type="term" value="P:carbohydrate metabolic process"/>
    <property type="evidence" value="ECO:0007669"/>
    <property type="project" value="InterPro"/>
</dbReference>
<dbReference type="Proteomes" id="UP000594261">
    <property type="component" value="Chromosome 2"/>
</dbReference>
<evidence type="ECO:0000256" key="1">
    <source>
        <dbReference type="SAM" id="SignalP"/>
    </source>
</evidence>
<dbReference type="GO" id="GO:0004568">
    <property type="term" value="F:chitinase activity"/>
    <property type="evidence" value="ECO:0007669"/>
    <property type="project" value="TreeGrafter"/>
</dbReference>
<dbReference type="InterPro" id="IPR017853">
    <property type="entry name" value="GH"/>
</dbReference>
<dbReference type="PROSITE" id="PS51910">
    <property type="entry name" value="GH18_2"/>
    <property type="match status" value="1"/>
</dbReference>
<dbReference type="Gramene" id="QL02p019797:mrna">
    <property type="protein sequence ID" value="QL02p019797:mrna"/>
    <property type="gene ID" value="QL02p019797"/>
</dbReference>
<proteinExistence type="predicted"/>
<dbReference type="PANTHER" id="PTHR11177">
    <property type="entry name" value="CHITINASE"/>
    <property type="match status" value="1"/>
</dbReference>